<accession>A0A2K3PU61</accession>
<sequence>MKRWTDRSPTLYDLRRRPEVDRYVGRDPVARVRLVDDDFHRRVVAAVDQLQPLVGVLIHDDGHPWHEHEDGRHRDRAIVALVQHHDGLFLGRQADLPLVLGDEDAYRRPLLDLESYGSLYIEVLWVPVQRRHHGDARLPRDPPAFPVASRVEEVHMTTVRMRLVVLVPLLGLERVIYVTLDVSHRAAEGGTRHPIDAGEFTRLVGERLRRNPYRDCKALDDPGKSGAIGLLFKLEPPMGERRLWSNDRPSFTGEGLGVGW</sequence>
<dbReference type="AlphaFoldDB" id="A0A2K3PU61"/>
<dbReference type="Proteomes" id="UP000236621">
    <property type="component" value="Unassembled WGS sequence"/>
</dbReference>
<reference evidence="1 2" key="1">
    <citation type="submission" date="2017-08" db="EMBL/GenBank/DDBJ databases">
        <title>Harnessing the power of phylogenomics to disentangle the directionality and signatures of interkingdom host jumping in the parasitic fungal genus Tolypocladium.</title>
        <authorList>
            <person name="Quandt C.A."/>
            <person name="Patterson W."/>
            <person name="Spatafora J.W."/>
        </authorList>
    </citation>
    <scope>NUCLEOTIDE SEQUENCE [LARGE SCALE GENOMIC DNA]</scope>
    <source>
        <strain evidence="1 2">CBS 113982</strain>
    </source>
</reference>
<dbReference type="OrthoDB" id="411394at2759"/>
<evidence type="ECO:0000313" key="1">
    <source>
        <dbReference type="EMBL" id="PNY18821.1"/>
    </source>
</evidence>
<protein>
    <submittedName>
        <fullName evidence="1">Uncharacterized protein</fullName>
    </submittedName>
</protein>
<comment type="caution">
    <text evidence="1">The sequence shown here is derived from an EMBL/GenBank/DDBJ whole genome shotgun (WGS) entry which is preliminary data.</text>
</comment>
<evidence type="ECO:0000313" key="2">
    <source>
        <dbReference type="Proteomes" id="UP000236621"/>
    </source>
</evidence>
<keyword evidence="2" id="KW-1185">Reference proteome</keyword>
<gene>
    <name evidence="1" type="ORF">TCAP_07500</name>
</gene>
<organism evidence="1 2">
    <name type="scientific">Tolypocladium capitatum</name>
    <dbReference type="NCBI Taxonomy" id="45235"/>
    <lineage>
        <taxon>Eukaryota</taxon>
        <taxon>Fungi</taxon>
        <taxon>Dikarya</taxon>
        <taxon>Ascomycota</taxon>
        <taxon>Pezizomycotina</taxon>
        <taxon>Sordariomycetes</taxon>
        <taxon>Hypocreomycetidae</taxon>
        <taxon>Hypocreales</taxon>
        <taxon>Ophiocordycipitaceae</taxon>
        <taxon>Tolypocladium</taxon>
    </lineage>
</organism>
<proteinExistence type="predicted"/>
<name>A0A2K3PU61_9HYPO</name>
<dbReference type="EMBL" id="NRSZ01001308">
    <property type="protein sequence ID" value="PNY18821.1"/>
    <property type="molecule type" value="Genomic_DNA"/>
</dbReference>
<dbReference type="STRING" id="45235.A0A2K3PU61"/>